<feature type="transmembrane region" description="Helical" evidence="6">
    <location>
        <begin position="376"/>
        <end position="399"/>
    </location>
</feature>
<dbReference type="Gene3D" id="1.20.1250.20">
    <property type="entry name" value="MFS general substrate transporter like domains"/>
    <property type="match status" value="1"/>
</dbReference>
<feature type="transmembrane region" description="Helical" evidence="6">
    <location>
        <begin position="405"/>
        <end position="424"/>
    </location>
</feature>
<dbReference type="Pfam" id="PF07690">
    <property type="entry name" value="MFS_1"/>
    <property type="match status" value="1"/>
</dbReference>
<dbReference type="PANTHER" id="PTHR23513">
    <property type="entry name" value="INTEGRAL MEMBRANE EFFLUX PROTEIN-RELATED"/>
    <property type="match status" value="1"/>
</dbReference>
<keyword evidence="4 6" id="KW-1133">Transmembrane helix</keyword>
<dbReference type="Proteomes" id="UP000236178">
    <property type="component" value="Unassembled WGS sequence"/>
</dbReference>
<evidence type="ECO:0008006" key="9">
    <source>
        <dbReference type="Google" id="ProtNLM"/>
    </source>
</evidence>
<evidence type="ECO:0000256" key="1">
    <source>
        <dbReference type="ARBA" id="ARBA00004651"/>
    </source>
</evidence>
<evidence type="ECO:0000313" key="7">
    <source>
        <dbReference type="EMBL" id="PKT68562.1"/>
    </source>
</evidence>
<dbReference type="GO" id="GO:0005886">
    <property type="term" value="C:plasma membrane"/>
    <property type="evidence" value="ECO:0007669"/>
    <property type="project" value="UniProtKB-SubCell"/>
</dbReference>
<keyword evidence="3 6" id="KW-0812">Transmembrane</keyword>
<organism evidence="7 8">
    <name type="scientific">Streptomyces populi</name>
    <dbReference type="NCBI Taxonomy" id="2058924"/>
    <lineage>
        <taxon>Bacteria</taxon>
        <taxon>Bacillati</taxon>
        <taxon>Actinomycetota</taxon>
        <taxon>Actinomycetes</taxon>
        <taxon>Kitasatosporales</taxon>
        <taxon>Streptomycetaceae</taxon>
        <taxon>Streptomyces</taxon>
    </lineage>
</organism>
<dbReference type="InterPro" id="IPR011701">
    <property type="entry name" value="MFS"/>
</dbReference>
<dbReference type="RefSeq" id="WP_103553517.1">
    <property type="nucleotide sequence ID" value="NZ_JBHJSK010000001.1"/>
</dbReference>
<sequence>MQDSTITSPDTAADENRLGRAFYAVQSAVLLNGVGTRCGQLAVAWWSLGQTGSAATFAAFVAVGSGAEILARGLLGRLGDTYRPDRLIAACYLISTLLIAGLTGLYFGDLYHSAALAVGLAVIGICNGVREPLQTTLVRSLVPISLVETAMRRRGSVMALSSVLGPIVASVLLGLVGTGATLTVNTAAVAGSFLLMTTASASAEASDDEPRPEEKSQPPLLTWYRSTIDGWRAIYRIRSEFQLAMLALAVNLALFPVFAVLLPALTRRSFPDDTWLIGVAEAAFGVGLLLGSTGPVARRTRGTNTRFTTVMAGFTITGLSILAGGIAAASIDDHLLVLAAALAGSFLIGGVGLIMITVTNSTVRVLATPAGMRNRVTAGVAFLSGLAIPIGNLLGGFLAEHLGEGTAMAVLGLAVLAATAVGAFSPDLRTVLTLPDDDIPDAYTRLYPRAFPQEKVL</sequence>
<dbReference type="OrthoDB" id="7012429at2"/>
<dbReference type="InterPro" id="IPR036259">
    <property type="entry name" value="MFS_trans_sf"/>
</dbReference>
<protein>
    <recommendedName>
        <fullName evidence="9">MFS transporter</fullName>
    </recommendedName>
</protein>
<evidence type="ECO:0000256" key="5">
    <source>
        <dbReference type="ARBA" id="ARBA00023136"/>
    </source>
</evidence>
<reference evidence="7 8" key="1">
    <citation type="submission" date="2017-12" db="EMBL/GenBank/DDBJ databases">
        <title>Streptomyces populusis sp. nov., a novel endophytic actinobacterium isolated from stems of Populus adenopoda Maxim.</title>
        <authorList>
            <person name="Wang Z."/>
        </authorList>
    </citation>
    <scope>NUCLEOTIDE SEQUENCE [LARGE SCALE GENOMIC DNA]</scope>
    <source>
        <strain evidence="7 8">A249</strain>
    </source>
</reference>
<comment type="caution">
    <text evidence="7">The sequence shown here is derived from an EMBL/GenBank/DDBJ whole genome shotgun (WGS) entry which is preliminary data.</text>
</comment>
<comment type="subcellular location">
    <subcellularLocation>
        <location evidence="1">Cell membrane</location>
        <topology evidence="1">Multi-pass membrane protein</topology>
    </subcellularLocation>
</comment>
<evidence type="ECO:0000256" key="2">
    <source>
        <dbReference type="ARBA" id="ARBA00022475"/>
    </source>
</evidence>
<feature type="transmembrane region" description="Helical" evidence="6">
    <location>
        <begin position="309"/>
        <end position="329"/>
    </location>
</feature>
<name>A0A2I0SF75_9ACTN</name>
<feature type="transmembrane region" description="Helical" evidence="6">
    <location>
        <begin position="274"/>
        <end position="297"/>
    </location>
</feature>
<keyword evidence="5 6" id="KW-0472">Membrane</keyword>
<evidence type="ECO:0000313" key="8">
    <source>
        <dbReference type="Proteomes" id="UP000236178"/>
    </source>
</evidence>
<dbReference type="SUPFAM" id="SSF103473">
    <property type="entry name" value="MFS general substrate transporter"/>
    <property type="match status" value="1"/>
</dbReference>
<feature type="transmembrane region" description="Helical" evidence="6">
    <location>
        <begin position="335"/>
        <end position="356"/>
    </location>
</feature>
<proteinExistence type="predicted"/>
<dbReference type="CDD" id="cd06173">
    <property type="entry name" value="MFS_MefA_like"/>
    <property type="match status" value="1"/>
</dbReference>
<feature type="transmembrane region" description="Helical" evidence="6">
    <location>
        <begin position="241"/>
        <end position="262"/>
    </location>
</feature>
<evidence type="ECO:0000256" key="6">
    <source>
        <dbReference type="SAM" id="Phobius"/>
    </source>
</evidence>
<dbReference type="AlphaFoldDB" id="A0A2I0SF75"/>
<keyword evidence="2" id="KW-1003">Cell membrane</keyword>
<evidence type="ECO:0000256" key="4">
    <source>
        <dbReference type="ARBA" id="ARBA00022989"/>
    </source>
</evidence>
<evidence type="ECO:0000256" key="3">
    <source>
        <dbReference type="ARBA" id="ARBA00022692"/>
    </source>
</evidence>
<dbReference type="PANTHER" id="PTHR23513:SF6">
    <property type="entry name" value="MAJOR FACILITATOR SUPERFAMILY ASSOCIATED DOMAIN-CONTAINING PROTEIN"/>
    <property type="match status" value="1"/>
</dbReference>
<feature type="transmembrane region" description="Helical" evidence="6">
    <location>
        <begin position="54"/>
        <end position="75"/>
    </location>
</feature>
<gene>
    <name evidence="7" type="ORF">CW362_34275</name>
</gene>
<accession>A0A2I0SF75</accession>
<dbReference type="GO" id="GO:0022857">
    <property type="term" value="F:transmembrane transporter activity"/>
    <property type="evidence" value="ECO:0007669"/>
    <property type="project" value="InterPro"/>
</dbReference>
<feature type="transmembrane region" description="Helical" evidence="6">
    <location>
        <begin position="87"/>
        <end position="107"/>
    </location>
</feature>
<keyword evidence="8" id="KW-1185">Reference proteome</keyword>
<dbReference type="EMBL" id="PJOS01000105">
    <property type="protein sequence ID" value="PKT68562.1"/>
    <property type="molecule type" value="Genomic_DNA"/>
</dbReference>